<protein>
    <recommendedName>
        <fullName evidence="3">Peptidase C39-like domain-containing protein</fullName>
    </recommendedName>
</protein>
<comment type="caution">
    <text evidence="1">The sequence shown here is derived from an EMBL/GenBank/DDBJ whole genome shotgun (WGS) entry which is preliminary data.</text>
</comment>
<name>A0ABT3MBS1_9LEPT</name>
<organism evidence="1 2">
    <name type="scientific">Leptospira paudalimensis</name>
    <dbReference type="NCBI Taxonomy" id="2950024"/>
    <lineage>
        <taxon>Bacteria</taxon>
        <taxon>Pseudomonadati</taxon>
        <taxon>Spirochaetota</taxon>
        <taxon>Spirochaetia</taxon>
        <taxon>Leptospirales</taxon>
        <taxon>Leptospiraceae</taxon>
        <taxon>Leptospira</taxon>
    </lineage>
</organism>
<dbReference type="Proteomes" id="UP001208794">
    <property type="component" value="Unassembled WGS sequence"/>
</dbReference>
<sequence>MRNGKFVNSGMYLDAPPAPVKKDANGDVIAPSHGHRVNIVGYDDARGEWIVNDSNKEEELTRYPYEAFELGNRWSTVLEKK</sequence>
<proteinExistence type="predicted"/>
<evidence type="ECO:0000313" key="2">
    <source>
        <dbReference type="Proteomes" id="UP001208794"/>
    </source>
</evidence>
<dbReference type="EMBL" id="JAMQPR010000002">
    <property type="protein sequence ID" value="MCW7505838.1"/>
    <property type="molecule type" value="Genomic_DNA"/>
</dbReference>
<keyword evidence="2" id="KW-1185">Reference proteome</keyword>
<evidence type="ECO:0008006" key="3">
    <source>
        <dbReference type="Google" id="ProtNLM"/>
    </source>
</evidence>
<accession>A0ABT3MBS1</accession>
<reference evidence="1 2" key="1">
    <citation type="submission" date="2022-06" db="EMBL/GenBank/DDBJ databases">
        <title>Leptospira isolates from biofilms formed at urban environments.</title>
        <authorList>
            <person name="Ribeiro P.S."/>
            <person name="Sousa T."/>
            <person name="Carvalho N."/>
            <person name="Aburjaile F."/>
            <person name="Neves F."/>
            <person name="Oliveira D."/>
            <person name="Blanco L."/>
            <person name="Lima J."/>
            <person name="Costa F."/>
            <person name="Brenig B."/>
            <person name="Soares S."/>
            <person name="Ramos R."/>
            <person name="Goes-Neto A."/>
            <person name="Matiuzzi M."/>
            <person name="Azevedo V."/>
            <person name="Ristow P."/>
        </authorList>
    </citation>
    <scope>NUCLEOTIDE SEQUENCE [LARGE SCALE GENOMIC DNA]</scope>
    <source>
        <strain evidence="1 2">VSF14</strain>
    </source>
</reference>
<evidence type="ECO:0000313" key="1">
    <source>
        <dbReference type="EMBL" id="MCW7505838.1"/>
    </source>
</evidence>
<dbReference type="RefSeq" id="WP_265359438.1">
    <property type="nucleotide sequence ID" value="NZ_JAMQPR010000002.1"/>
</dbReference>
<gene>
    <name evidence="1" type="ORF">ND855_17030</name>
</gene>